<gene>
    <name evidence="1" type="ORF">ACJMK2_020642</name>
</gene>
<proteinExistence type="predicted"/>
<dbReference type="Proteomes" id="UP001634394">
    <property type="component" value="Unassembled WGS sequence"/>
</dbReference>
<name>A0ABD3U0S2_SINWO</name>
<sequence length="74" mass="8276">MSYRTKVNNLALLRRQLLTMFKGVMPKLQSHDVTRPNGPGMVTNDLEANSFLMFLANGNVSTIEDLDATSIFMV</sequence>
<dbReference type="EMBL" id="JBJQND010000017">
    <property type="protein sequence ID" value="KAL3842652.1"/>
    <property type="molecule type" value="Genomic_DNA"/>
</dbReference>
<reference evidence="1 2" key="1">
    <citation type="submission" date="2024-11" db="EMBL/GenBank/DDBJ databases">
        <title>Chromosome-level genome assembly of the freshwater bivalve Anodonta woodiana.</title>
        <authorList>
            <person name="Chen X."/>
        </authorList>
    </citation>
    <scope>NUCLEOTIDE SEQUENCE [LARGE SCALE GENOMIC DNA]</scope>
    <source>
        <strain evidence="1">MN2024</strain>
        <tissue evidence="1">Gills</tissue>
    </source>
</reference>
<organism evidence="1 2">
    <name type="scientific">Sinanodonta woodiana</name>
    <name type="common">Chinese pond mussel</name>
    <name type="synonym">Anodonta woodiana</name>
    <dbReference type="NCBI Taxonomy" id="1069815"/>
    <lineage>
        <taxon>Eukaryota</taxon>
        <taxon>Metazoa</taxon>
        <taxon>Spiralia</taxon>
        <taxon>Lophotrochozoa</taxon>
        <taxon>Mollusca</taxon>
        <taxon>Bivalvia</taxon>
        <taxon>Autobranchia</taxon>
        <taxon>Heteroconchia</taxon>
        <taxon>Palaeoheterodonta</taxon>
        <taxon>Unionida</taxon>
        <taxon>Unionoidea</taxon>
        <taxon>Unionidae</taxon>
        <taxon>Unioninae</taxon>
        <taxon>Sinanodonta</taxon>
    </lineage>
</organism>
<keyword evidence="2" id="KW-1185">Reference proteome</keyword>
<dbReference type="AlphaFoldDB" id="A0ABD3U0S2"/>
<accession>A0ABD3U0S2</accession>
<protein>
    <submittedName>
        <fullName evidence="1">Uncharacterized protein</fullName>
    </submittedName>
</protein>
<comment type="caution">
    <text evidence="1">The sequence shown here is derived from an EMBL/GenBank/DDBJ whole genome shotgun (WGS) entry which is preliminary data.</text>
</comment>
<evidence type="ECO:0000313" key="1">
    <source>
        <dbReference type="EMBL" id="KAL3842652.1"/>
    </source>
</evidence>
<evidence type="ECO:0000313" key="2">
    <source>
        <dbReference type="Proteomes" id="UP001634394"/>
    </source>
</evidence>